<keyword evidence="2" id="KW-0732">Signal</keyword>
<feature type="region of interest" description="Disordered" evidence="1">
    <location>
        <begin position="874"/>
        <end position="902"/>
    </location>
</feature>
<dbReference type="Proteomes" id="UP000030641">
    <property type="component" value="Unassembled WGS sequence"/>
</dbReference>
<protein>
    <recommendedName>
        <fullName evidence="5">PA14 domain-containing protein</fullName>
    </recommendedName>
</protein>
<proteinExistence type="predicted"/>
<evidence type="ECO:0000256" key="2">
    <source>
        <dbReference type="SAM" id="SignalP"/>
    </source>
</evidence>
<evidence type="ECO:0000256" key="1">
    <source>
        <dbReference type="SAM" id="MobiDB-lite"/>
    </source>
</evidence>
<evidence type="ECO:0000313" key="4">
    <source>
        <dbReference type="Proteomes" id="UP000030641"/>
    </source>
</evidence>
<dbReference type="RefSeq" id="XP_013348310.1">
    <property type="nucleotide sequence ID" value="XM_013492856.1"/>
</dbReference>
<dbReference type="HOGENOM" id="CLU_322616_0_0_1"/>
<accession>A0A074YUP4</accession>
<dbReference type="GeneID" id="25371348"/>
<keyword evidence="4" id="KW-1185">Reference proteome</keyword>
<gene>
    <name evidence="3" type="ORF">AUEXF2481DRAFT_76454</name>
</gene>
<organism evidence="3 4">
    <name type="scientific">Aureobasidium subglaciale (strain EXF-2481)</name>
    <name type="common">Aureobasidium pullulans var. subglaciale</name>
    <dbReference type="NCBI Taxonomy" id="1043005"/>
    <lineage>
        <taxon>Eukaryota</taxon>
        <taxon>Fungi</taxon>
        <taxon>Dikarya</taxon>
        <taxon>Ascomycota</taxon>
        <taxon>Pezizomycotina</taxon>
        <taxon>Dothideomycetes</taxon>
        <taxon>Dothideomycetidae</taxon>
        <taxon>Dothideales</taxon>
        <taxon>Saccotheciaceae</taxon>
        <taxon>Aureobasidium</taxon>
    </lineage>
</organism>
<dbReference type="OrthoDB" id="10031947at2759"/>
<feature type="chain" id="PRO_5001703679" description="PA14 domain-containing protein" evidence="2">
    <location>
        <begin position="18"/>
        <end position="902"/>
    </location>
</feature>
<feature type="signal peptide" evidence="2">
    <location>
        <begin position="1"/>
        <end position="17"/>
    </location>
</feature>
<feature type="compositionally biased region" description="Basic and acidic residues" evidence="1">
    <location>
        <begin position="886"/>
        <end position="902"/>
    </location>
</feature>
<dbReference type="OMA" id="DIHIDEY"/>
<dbReference type="EMBL" id="KL584750">
    <property type="protein sequence ID" value="KEQ99889.1"/>
    <property type="molecule type" value="Genomic_DNA"/>
</dbReference>
<evidence type="ECO:0008006" key="5">
    <source>
        <dbReference type="Google" id="ProtNLM"/>
    </source>
</evidence>
<dbReference type="InParanoid" id="A0A074YUP4"/>
<name>A0A074YUP4_AURSE</name>
<reference evidence="3 4" key="1">
    <citation type="journal article" date="2014" name="BMC Genomics">
        <title>Genome sequencing of four Aureobasidium pullulans varieties: biotechnological potential, stress tolerance, and description of new species.</title>
        <authorList>
            <person name="Gostin Ar C."/>
            <person name="Ohm R.A."/>
            <person name="Kogej T."/>
            <person name="Sonjak S."/>
            <person name="Turk M."/>
            <person name="Zajc J."/>
            <person name="Zalar P."/>
            <person name="Grube M."/>
            <person name="Sun H."/>
            <person name="Han J."/>
            <person name="Sharma A."/>
            <person name="Chiniquy J."/>
            <person name="Ngan C.Y."/>
            <person name="Lipzen A."/>
            <person name="Barry K."/>
            <person name="Grigoriev I.V."/>
            <person name="Gunde-Cimerman N."/>
        </authorList>
    </citation>
    <scope>NUCLEOTIDE SEQUENCE [LARGE SCALE GENOMIC DNA]</scope>
    <source>
        <strain evidence="3 4">EXF-2481</strain>
    </source>
</reference>
<dbReference type="AlphaFoldDB" id="A0A074YUP4"/>
<evidence type="ECO:0000313" key="3">
    <source>
        <dbReference type="EMBL" id="KEQ99889.1"/>
    </source>
</evidence>
<sequence length="902" mass="96536">MSLLTLLLLVPCAFVQSFVPAFESGTSSNSCIKRSVIVYTSDSSTYFVTDVGTSSFPSTSTFCANASVSTVTTTQPPSTVTVYPQTISAQECAGSQPSINPILTNNSFENGTASPFNSSSSVSSVTAEVVQSGVYEPHTGDSYLLITFPDPASVQRQVRRQSAGTTTPLIYNVTQIFAASAGTSYTMTAWAAVVITGNNKPDCSLTICGTSDCSLPFPLTTNYTGYSYNYQSFINEDSAVATFQVSCSSAAYVAMDDVSVTDNVLAASASSATAISTATTTVFRTETVVQSQTFTQIETTTFISGSEVVLTTTVPTLIYTTINNPTTEIRTVSTLLVSTATATTAVPEYVNVTVSRVSTTTTTLTTVLNSTVISYQPSLVVQTEYATSTALFTTTQPGVTLPASTFYQDPSTAYITLDPSTIVITLEQPVVTVTQDPVTLTSIPDAQTSMLVSYLSVTETVPVALPQETAYVTPAPVTHYVTLTLEPETITVYLSITLPPLTETLDVFVTLPVETEILTLTLTPNTETLQITETLPQVTATLPQVTETLPQVTETLPQITETLPQITETLPQVTETLPITQTLEVTQHGPTVTATYSSIPEPSLILVEESSSTLVEEPSSTIEEPSYSSVYVPPPPSGVPAVALARPTAIVGDVNGSPVSVDDTAYSVQLPVNLTMYGQSSANIRVSSNSLLGLGDLNYEYSNYQLPYGGSGGFSSYPACLQQTYTDESGNISNYCFGDVVAFGLWDDLFIYQGTQQGIYYEVDGAIGSRRTSFEFYISHFSDQSQYYHFLMNFYENRPNVIDYQYLNVSDHGSSATVGVQSFSIQQYMQFSFNQPVVCPGMILTFDTTPGVNSYTVDNPGDCSIATTPAGSNGGEFGPIGRTLKARPDYRGDTADYPKKGF</sequence>
<dbReference type="STRING" id="1043005.A0A074YUP4"/>